<reference evidence="1" key="2">
    <citation type="journal article" date="2021" name="Genome Biol. Evol.">
        <title>Developing a high-quality reference genome for a parasitic bivalve with doubly uniparental inheritance (Bivalvia: Unionida).</title>
        <authorList>
            <person name="Smith C.H."/>
        </authorList>
    </citation>
    <scope>NUCLEOTIDE SEQUENCE</scope>
    <source>
        <strain evidence="1">CHS0354</strain>
        <tissue evidence="1">Mantle</tissue>
    </source>
</reference>
<comment type="caution">
    <text evidence="1">The sequence shown here is derived from an EMBL/GenBank/DDBJ whole genome shotgun (WGS) entry which is preliminary data.</text>
</comment>
<dbReference type="EMBL" id="JAEAOA010001694">
    <property type="protein sequence ID" value="KAK3579554.1"/>
    <property type="molecule type" value="Genomic_DNA"/>
</dbReference>
<proteinExistence type="predicted"/>
<keyword evidence="2" id="KW-1185">Reference proteome</keyword>
<accession>A0AAE0VIY2</accession>
<dbReference type="AlphaFoldDB" id="A0AAE0VIY2"/>
<evidence type="ECO:0000313" key="2">
    <source>
        <dbReference type="Proteomes" id="UP001195483"/>
    </source>
</evidence>
<reference evidence="1" key="3">
    <citation type="submission" date="2023-05" db="EMBL/GenBank/DDBJ databases">
        <authorList>
            <person name="Smith C.H."/>
        </authorList>
    </citation>
    <scope>NUCLEOTIDE SEQUENCE</scope>
    <source>
        <strain evidence="1">CHS0354</strain>
        <tissue evidence="1">Mantle</tissue>
    </source>
</reference>
<organism evidence="1 2">
    <name type="scientific">Potamilus streckersoni</name>
    <dbReference type="NCBI Taxonomy" id="2493646"/>
    <lineage>
        <taxon>Eukaryota</taxon>
        <taxon>Metazoa</taxon>
        <taxon>Spiralia</taxon>
        <taxon>Lophotrochozoa</taxon>
        <taxon>Mollusca</taxon>
        <taxon>Bivalvia</taxon>
        <taxon>Autobranchia</taxon>
        <taxon>Heteroconchia</taxon>
        <taxon>Palaeoheterodonta</taxon>
        <taxon>Unionida</taxon>
        <taxon>Unionoidea</taxon>
        <taxon>Unionidae</taxon>
        <taxon>Ambleminae</taxon>
        <taxon>Lampsilini</taxon>
        <taxon>Potamilus</taxon>
    </lineage>
</organism>
<dbReference type="Proteomes" id="UP001195483">
    <property type="component" value="Unassembled WGS sequence"/>
</dbReference>
<reference evidence="1" key="1">
    <citation type="journal article" date="2021" name="Genome Biol. Evol.">
        <title>A High-Quality Reference Genome for a Parasitic Bivalve with Doubly Uniparental Inheritance (Bivalvia: Unionida).</title>
        <authorList>
            <person name="Smith C.H."/>
        </authorList>
    </citation>
    <scope>NUCLEOTIDE SEQUENCE</scope>
    <source>
        <strain evidence="1">CHS0354</strain>
    </source>
</reference>
<sequence>MVKQAGCIAYLPTAPLKCCGSQGDVITLNEVYQVDLISPTRQHQARTATNSVYKHVDCGRNPKSSQGGQSLGYQKASKVADSFAYNCNCGQLKWPNLPNIYPGWEFMDTLRQSKAEAHRAQGIVEKLQRILAERLFGY</sequence>
<evidence type="ECO:0000313" key="1">
    <source>
        <dbReference type="EMBL" id="KAK3579554.1"/>
    </source>
</evidence>
<name>A0AAE0VIY2_9BIVA</name>
<gene>
    <name evidence="1" type="ORF">CHS0354_028393</name>
</gene>
<protein>
    <submittedName>
        <fullName evidence="1">Uncharacterized protein</fullName>
    </submittedName>
</protein>